<dbReference type="SUPFAM" id="SSF52343">
    <property type="entry name" value="Ferredoxin reductase-like, C-terminal NADP-linked domain"/>
    <property type="match status" value="1"/>
</dbReference>
<dbReference type="PANTHER" id="PTHR42815">
    <property type="entry name" value="FAD-BINDING, PUTATIVE (AFU_ORTHOLOGUE AFUA_6G07600)-RELATED"/>
    <property type="match status" value="1"/>
</dbReference>
<reference evidence="2 3" key="1">
    <citation type="journal article" date="2022" name="G3 (Bethesda)">
        <title>Enemy or ally: a genomic approach to elucidate the lifestyle of Phyllosticta citrichinaensis.</title>
        <authorList>
            <person name="Buijs V.A."/>
            <person name="Groenewald J.Z."/>
            <person name="Haridas S."/>
            <person name="LaButti K.M."/>
            <person name="Lipzen A."/>
            <person name="Martin F.M."/>
            <person name="Barry K."/>
            <person name="Grigoriev I.V."/>
            <person name="Crous P.W."/>
            <person name="Seidl M.F."/>
        </authorList>
    </citation>
    <scope>NUCLEOTIDE SEQUENCE [LARGE SCALE GENOMIC DNA]</scope>
    <source>
        <strain evidence="2 3">CBS 129764</strain>
    </source>
</reference>
<evidence type="ECO:0000313" key="2">
    <source>
        <dbReference type="EMBL" id="KAK8177960.1"/>
    </source>
</evidence>
<protein>
    <submittedName>
        <fullName evidence="2">Oxidoreductase-like protein</fullName>
    </submittedName>
</protein>
<dbReference type="InterPro" id="IPR017927">
    <property type="entry name" value="FAD-bd_FR_type"/>
</dbReference>
<dbReference type="Proteomes" id="UP001456524">
    <property type="component" value="Unassembled WGS sequence"/>
</dbReference>
<keyword evidence="3" id="KW-1185">Reference proteome</keyword>
<organism evidence="2 3">
    <name type="scientific">Phyllosticta citrichinensis</name>
    <dbReference type="NCBI Taxonomy" id="1130410"/>
    <lineage>
        <taxon>Eukaryota</taxon>
        <taxon>Fungi</taxon>
        <taxon>Dikarya</taxon>
        <taxon>Ascomycota</taxon>
        <taxon>Pezizomycotina</taxon>
        <taxon>Dothideomycetes</taxon>
        <taxon>Dothideomycetes incertae sedis</taxon>
        <taxon>Botryosphaeriales</taxon>
        <taxon>Phyllostictaceae</taxon>
        <taxon>Phyllosticta</taxon>
    </lineage>
</organism>
<dbReference type="Gene3D" id="2.40.30.10">
    <property type="entry name" value="Translation factors"/>
    <property type="match status" value="1"/>
</dbReference>
<dbReference type="InterPro" id="IPR012349">
    <property type="entry name" value="Split_barrel_FMN-bd"/>
</dbReference>
<dbReference type="InterPro" id="IPR017938">
    <property type="entry name" value="Riboflavin_synthase-like_b-brl"/>
</dbReference>
<evidence type="ECO:0000259" key="1">
    <source>
        <dbReference type="PROSITE" id="PS51384"/>
    </source>
</evidence>
<dbReference type="PANTHER" id="PTHR42815:SF2">
    <property type="entry name" value="FAD-BINDING, PUTATIVE (AFU_ORTHOLOGUE AFUA_6G07600)-RELATED"/>
    <property type="match status" value="1"/>
</dbReference>
<dbReference type="InterPro" id="IPR039261">
    <property type="entry name" value="FNR_nucleotide-bd"/>
</dbReference>
<feature type="domain" description="FAD-binding FR-type" evidence="1">
    <location>
        <begin position="359"/>
        <end position="495"/>
    </location>
</feature>
<name>A0ABR1Y994_9PEZI</name>
<gene>
    <name evidence="2" type="ORF">IWX90DRAFT_377438</name>
</gene>
<dbReference type="Gene3D" id="3.40.50.80">
    <property type="entry name" value="Nucleotide-binding domain of ferredoxin-NADP reductase (FNR) module"/>
    <property type="match status" value="1"/>
</dbReference>
<evidence type="ECO:0000313" key="3">
    <source>
        <dbReference type="Proteomes" id="UP001456524"/>
    </source>
</evidence>
<comment type="caution">
    <text evidence="2">The sequence shown here is derived from an EMBL/GenBank/DDBJ whole genome shotgun (WGS) entry which is preliminary data.</text>
</comment>
<dbReference type="SUPFAM" id="SSF50475">
    <property type="entry name" value="FMN-binding split barrel"/>
    <property type="match status" value="1"/>
</dbReference>
<dbReference type="SUPFAM" id="SSF63380">
    <property type="entry name" value="Riboflavin synthase domain-like"/>
    <property type="match status" value="1"/>
</dbReference>
<sequence>MALIAVNFSEGEKQIQRLMNPSLREMDNPTAPTLTHQAAFALNNFPLIALGALDSQNRPWTTLLGGSPPLAQALGDSLVGVQAQINAESDPVIETLFDGKQRQGNGQVARDDAPGKMIGGLPINLDTRKRVKVFGRLVARKLTQDTEDERVGNIQLFFNVEQSLGNCPKYLNAKQIVPATPSPHVVSTGSMLSPEARELIQKSDLFFISSSNSTTDMDTNHRGGPPGFVRIIQSKDSKTTTIVYPEYSGNRLYQTLGNLQSTPRAGICFPDFETGDVLYLTGVTETLVGAAAAAVLPRSNLAVRITVTASRFVRQGLSFRGIPGERSPYNPPVRPLASESSLSATLANLGPAGVQAGVGFSNRATLTAAELLAPTIGRFTFSLDRPALIQPGQWVALDFSEELDIGYSHMRDDEPQSLNDDFVRTFTVSSAPRLLPPSPSHSDSTKTFTITVRLISNGPATSFLFKHIPRSPGRRSALRPLSLPVRGFGGSFSLLPITSPSPPQHPLPTSKSTSNNIIPFVAAGVGITPLLGQLSALEASNHSANPPQQHNSNAAVHLLWTLRRADAPFARALLRAWRHDPAAQRVWGRVALFLTASENDDAASGEDARADAAVVQELEALGAVIVTRRMAREDLLGGASGRDGDGGGIKGGSRWFVCAGRGFRERVRAWLEAEGCEVVSEEFDF</sequence>
<dbReference type="EMBL" id="JBBWUH010000001">
    <property type="protein sequence ID" value="KAK8177960.1"/>
    <property type="molecule type" value="Genomic_DNA"/>
</dbReference>
<proteinExistence type="predicted"/>
<dbReference type="PROSITE" id="PS51384">
    <property type="entry name" value="FAD_FR"/>
    <property type="match status" value="1"/>
</dbReference>
<accession>A0ABR1Y994</accession>
<dbReference type="Gene3D" id="2.30.110.10">
    <property type="entry name" value="Electron Transport, Fmn-binding Protein, Chain A"/>
    <property type="match status" value="1"/>
</dbReference>